<comment type="caution">
    <text evidence="4">The sequence shown here is derived from an EMBL/GenBank/DDBJ whole genome shotgun (WGS) entry which is preliminary data.</text>
</comment>
<dbReference type="PANTHER" id="PTHR34580">
    <property type="match status" value="1"/>
</dbReference>
<dbReference type="InterPro" id="IPR013196">
    <property type="entry name" value="HTH_11"/>
</dbReference>
<dbReference type="SUPFAM" id="SSF46785">
    <property type="entry name" value="Winged helix' DNA-binding domain"/>
    <property type="match status" value="1"/>
</dbReference>
<dbReference type="InterPro" id="IPR051534">
    <property type="entry name" value="CBASS_pafABC_assoc_protein"/>
</dbReference>
<dbReference type="Gene3D" id="1.10.10.10">
    <property type="entry name" value="Winged helix-like DNA-binding domain superfamily/Winged helix DNA-binding domain"/>
    <property type="match status" value="1"/>
</dbReference>
<dbReference type="Proteomes" id="UP001501285">
    <property type="component" value="Unassembled WGS sequence"/>
</dbReference>
<dbReference type="InterPro" id="IPR001034">
    <property type="entry name" value="DeoR_HTH"/>
</dbReference>
<dbReference type="EMBL" id="BAAANB010000001">
    <property type="protein sequence ID" value="GAA2020594.1"/>
    <property type="molecule type" value="Genomic_DNA"/>
</dbReference>
<evidence type="ECO:0000256" key="1">
    <source>
        <dbReference type="ARBA" id="ARBA00023015"/>
    </source>
</evidence>
<dbReference type="PROSITE" id="PS51000">
    <property type="entry name" value="HTH_DEOR_2"/>
    <property type="match status" value="1"/>
</dbReference>
<dbReference type="InterPro" id="IPR036388">
    <property type="entry name" value="WH-like_DNA-bd_sf"/>
</dbReference>
<organism evidence="4 5">
    <name type="scientific">Terrabacter terrae</name>
    <dbReference type="NCBI Taxonomy" id="318434"/>
    <lineage>
        <taxon>Bacteria</taxon>
        <taxon>Bacillati</taxon>
        <taxon>Actinomycetota</taxon>
        <taxon>Actinomycetes</taxon>
        <taxon>Micrococcales</taxon>
        <taxon>Intrasporangiaceae</taxon>
        <taxon>Terrabacter</taxon>
    </lineage>
</organism>
<dbReference type="PIRSF" id="PIRSF016838">
    <property type="entry name" value="PafC"/>
    <property type="match status" value="1"/>
</dbReference>
<dbReference type="InterPro" id="IPR036390">
    <property type="entry name" value="WH_DNA-bd_sf"/>
</dbReference>
<dbReference type="PROSITE" id="PS52050">
    <property type="entry name" value="WYL"/>
    <property type="match status" value="1"/>
</dbReference>
<gene>
    <name evidence="4" type="ORF">GCM10009740_06270</name>
</gene>
<dbReference type="Pfam" id="PF08279">
    <property type="entry name" value="HTH_11"/>
    <property type="match status" value="1"/>
</dbReference>
<evidence type="ECO:0000313" key="5">
    <source>
        <dbReference type="Proteomes" id="UP001501285"/>
    </source>
</evidence>
<dbReference type="InterPro" id="IPR028349">
    <property type="entry name" value="PafC-like"/>
</dbReference>
<keyword evidence="1" id="KW-0805">Transcription regulation</keyword>
<dbReference type="RefSeq" id="WP_343987358.1">
    <property type="nucleotide sequence ID" value="NZ_BAAANB010000001.1"/>
</dbReference>
<protein>
    <submittedName>
        <fullName evidence="4">YafY family protein</fullName>
    </submittedName>
</protein>
<feature type="domain" description="HTH deoR-type" evidence="3">
    <location>
        <begin position="10"/>
        <end position="65"/>
    </location>
</feature>
<accession>A0ABN2TUG9</accession>
<dbReference type="InterPro" id="IPR026881">
    <property type="entry name" value="WYL_dom"/>
</dbReference>
<evidence type="ECO:0000259" key="3">
    <source>
        <dbReference type="PROSITE" id="PS51000"/>
    </source>
</evidence>
<evidence type="ECO:0000256" key="2">
    <source>
        <dbReference type="ARBA" id="ARBA00023163"/>
    </source>
</evidence>
<sequence length="329" mass="35564">MSSSSDGTGTTARVLRLLDLLQSRPVWSGTELAERLGVTTRSVRRDVERLRHLGYPVNAAHGAAGGYQLGAGRRLPPLLLDDTEAVAVAVCLRLAAGGSVEGLGEAAVRTLAKLDQVLPGRLRGQVEAIHEATVTLDSGAVPVDATTLLLLARACRQAERVTFAYAGPRGSGERRVEPYRLVATGRRWYLFAFDLDREDWRIFRLDRMTKARSNGWRFTPRAAPDAAEHVRRSISGGAYDHVARVRIEAPKALVDRHIPATVGTVTADGPDHCIFEAGGNHLGSMAMHLGGLPWELTVLEPPELRQVMREQAARMLRAAGDPAAGPVTV</sequence>
<dbReference type="PANTHER" id="PTHR34580:SF3">
    <property type="entry name" value="PROTEIN PAFB"/>
    <property type="match status" value="1"/>
</dbReference>
<proteinExistence type="predicted"/>
<name>A0ABN2TUG9_9MICO</name>
<dbReference type="InterPro" id="IPR057727">
    <property type="entry name" value="WCX_dom"/>
</dbReference>
<reference evidence="4 5" key="1">
    <citation type="journal article" date="2019" name="Int. J. Syst. Evol. Microbiol.">
        <title>The Global Catalogue of Microorganisms (GCM) 10K type strain sequencing project: providing services to taxonomists for standard genome sequencing and annotation.</title>
        <authorList>
            <consortium name="The Broad Institute Genomics Platform"/>
            <consortium name="The Broad Institute Genome Sequencing Center for Infectious Disease"/>
            <person name="Wu L."/>
            <person name="Ma J."/>
        </authorList>
    </citation>
    <scope>NUCLEOTIDE SEQUENCE [LARGE SCALE GENOMIC DNA]</scope>
    <source>
        <strain evidence="4 5">JCM 14283</strain>
    </source>
</reference>
<keyword evidence="2" id="KW-0804">Transcription</keyword>
<dbReference type="Pfam" id="PF13280">
    <property type="entry name" value="WYL"/>
    <property type="match status" value="1"/>
</dbReference>
<evidence type="ECO:0000313" key="4">
    <source>
        <dbReference type="EMBL" id="GAA2020594.1"/>
    </source>
</evidence>
<keyword evidence="5" id="KW-1185">Reference proteome</keyword>
<dbReference type="Pfam" id="PF25583">
    <property type="entry name" value="WCX"/>
    <property type="match status" value="1"/>
</dbReference>